<gene>
    <name evidence="2" type="ORF">M0812_06713</name>
</gene>
<proteinExistence type="predicted"/>
<evidence type="ECO:0000256" key="1">
    <source>
        <dbReference type="PROSITE-ProRule" id="PRU00221"/>
    </source>
</evidence>
<dbReference type="PANTHER" id="PTHR15496:SF2">
    <property type="entry name" value="GENERAL TRANSCRIPTION FACTOR 3C POLYPEPTIDE 4"/>
    <property type="match status" value="1"/>
</dbReference>
<dbReference type="EMBL" id="JANTQA010000012">
    <property type="protein sequence ID" value="KAJ3450530.1"/>
    <property type="molecule type" value="Genomic_DNA"/>
</dbReference>
<accession>A0AAV8AA75</accession>
<protein>
    <submittedName>
        <fullName evidence="2">General transcription factor 3c polypeptide 4 family</fullName>
    </submittedName>
</protein>
<dbReference type="GO" id="GO:0000127">
    <property type="term" value="C:transcription factor TFIIIC complex"/>
    <property type="evidence" value="ECO:0007669"/>
    <property type="project" value="InterPro"/>
</dbReference>
<dbReference type="GO" id="GO:0004402">
    <property type="term" value="F:histone acetyltransferase activity"/>
    <property type="evidence" value="ECO:0007669"/>
    <property type="project" value="InterPro"/>
</dbReference>
<dbReference type="GO" id="GO:0006384">
    <property type="term" value="P:transcription initiation at RNA polymerase III promoter"/>
    <property type="evidence" value="ECO:0007669"/>
    <property type="project" value="InterPro"/>
</dbReference>
<dbReference type="PANTHER" id="PTHR15496">
    <property type="entry name" value="GENERAL TRANSCRIPTION FACTOR 3C POLYPEPTIDE 4 FAMILY"/>
    <property type="match status" value="1"/>
</dbReference>
<name>A0AAV8AA75_9EUKA</name>
<organism evidence="2 3">
    <name type="scientific">Anaeramoeba flamelloides</name>
    <dbReference type="NCBI Taxonomy" id="1746091"/>
    <lineage>
        <taxon>Eukaryota</taxon>
        <taxon>Metamonada</taxon>
        <taxon>Anaeramoebidae</taxon>
        <taxon>Anaeramoeba</taxon>
    </lineage>
</organism>
<dbReference type="InterPro" id="IPR015943">
    <property type="entry name" value="WD40/YVTN_repeat-like_dom_sf"/>
</dbReference>
<dbReference type="InterPro" id="IPR044230">
    <property type="entry name" value="GTF3C4"/>
</dbReference>
<sequence>MEYLDTIHVAKKWVNSIKCTKTEKLNNFCIACGISNGQVIIVDITISQANGDENINMNIENERGNDIENKKDQNKLIVKSEIILKLFEKKELSPPCILKWSPIIPFGCLVPQLSITKNGLFFIWDQKNGIFGINAHNYPINSLEWRLDGKVIYSSGRKGGIKSWKLKLNQNKLEIVEREILIIYDKNIPVLSFGLSPHSSIMLLIQRMGVENKEFPSEKIKTNGNFFYINKKKNFILPINYFLENRGYSCMDFFKSVKQNESSHQLILERANNLIEGYISQKESVVGLLLEAKLAIVEIKKIQTANLLFHSLKKVEIFENLITNKIEEIEIELVTCYIIYVFSNLISNLNLINKNDITESDKKSFLLMADYLTLQKKILSREIINRTIQVLNYFDNNDQVKILNDQQIIEKKQIQKLLPKREMLPIVEEPISFSSVFLESVPNEDLCFKRCIFSFKLVSDEDYLICPCCSKIVDQKYNFSFLGKIDKKNCFYCGNLFLKNFI</sequence>
<dbReference type="PROSITE" id="PS50082">
    <property type="entry name" value="WD_REPEATS_2"/>
    <property type="match status" value="1"/>
</dbReference>
<dbReference type="Gene3D" id="2.130.10.10">
    <property type="entry name" value="YVTN repeat-like/Quinoprotein amine dehydrogenase"/>
    <property type="match status" value="1"/>
</dbReference>
<comment type="caution">
    <text evidence="2">The sequence shown here is derived from an EMBL/GenBank/DDBJ whole genome shotgun (WGS) entry which is preliminary data.</text>
</comment>
<evidence type="ECO:0000313" key="2">
    <source>
        <dbReference type="EMBL" id="KAJ3450530.1"/>
    </source>
</evidence>
<evidence type="ECO:0000313" key="3">
    <source>
        <dbReference type="Proteomes" id="UP001146793"/>
    </source>
</evidence>
<keyword evidence="1" id="KW-0853">WD repeat</keyword>
<dbReference type="InterPro" id="IPR036322">
    <property type="entry name" value="WD40_repeat_dom_sf"/>
</dbReference>
<dbReference type="Proteomes" id="UP001146793">
    <property type="component" value="Unassembled WGS sequence"/>
</dbReference>
<feature type="repeat" description="WD" evidence="1">
    <location>
        <begin position="133"/>
        <end position="174"/>
    </location>
</feature>
<dbReference type="InterPro" id="IPR001680">
    <property type="entry name" value="WD40_rpt"/>
</dbReference>
<reference evidence="2" key="1">
    <citation type="submission" date="2022-08" db="EMBL/GenBank/DDBJ databases">
        <title>Novel sulphate-reducing endosymbionts in the free-living metamonad Anaeramoeba.</title>
        <authorList>
            <person name="Jerlstrom-Hultqvist J."/>
            <person name="Cepicka I."/>
            <person name="Gallot-Lavallee L."/>
            <person name="Salas-Leiva D."/>
            <person name="Curtis B.A."/>
            <person name="Zahonova K."/>
            <person name="Pipaliya S."/>
            <person name="Dacks J."/>
            <person name="Roger A.J."/>
        </authorList>
    </citation>
    <scope>NUCLEOTIDE SEQUENCE</scope>
    <source>
        <strain evidence="2">Busselton2</strain>
    </source>
</reference>
<dbReference type="AlphaFoldDB" id="A0AAV8AA75"/>
<dbReference type="SUPFAM" id="SSF50978">
    <property type="entry name" value="WD40 repeat-like"/>
    <property type="match status" value="1"/>
</dbReference>